<accession>A0A1I5TJT0</accession>
<evidence type="ECO:0008006" key="3">
    <source>
        <dbReference type="Google" id="ProtNLM"/>
    </source>
</evidence>
<name>A0A1I5TJT0_9SPHN</name>
<protein>
    <recommendedName>
        <fullName evidence="3">Phage tail protein</fullName>
    </recommendedName>
</protein>
<evidence type="ECO:0000313" key="2">
    <source>
        <dbReference type="Proteomes" id="UP000199586"/>
    </source>
</evidence>
<reference evidence="1 2" key="1">
    <citation type="submission" date="2016-10" db="EMBL/GenBank/DDBJ databases">
        <authorList>
            <person name="de Groot N.N."/>
        </authorList>
    </citation>
    <scope>NUCLEOTIDE SEQUENCE [LARGE SCALE GENOMIC DNA]</scope>
    <source>
        <strain evidence="1 2">CGMCC 1.9113</strain>
    </source>
</reference>
<keyword evidence="2" id="KW-1185">Reference proteome</keyword>
<dbReference type="AlphaFoldDB" id="A0A1I5TJT0"/>
<dbReference type="Proteomes" id="UP000199586">
    <property type="component" value="Unassembled WGS sequence"/>
</dbReference>
<proteinExistence type="predicted"/>
<sequence>MRRVKGAVAAGARVDLRRQVEWLALLDPVYQLTTLRRLSVGERRTLDAAWPVWAHAGQMPAVGSERGDDRPDDGFAMLDGSSVRVIDLPLAAIGREVRVMASGVDDPRAVEARATVHGLAVRPPPPAQVRAERTADGVLLRWARRSRAGWRSINGVEVPLGEEAERYRITLIAADGGVREIESEVPWLAVAGAAWAEAVCVEVRQRGTWAESWATTIEGGDRR</sequence>
<organism evidence="1 2">
    <name type="scientific">Sphingomonas rubra</name>
    <dbReference type="NCBI Taxonomy" id="634430"/>
    <lineage>
        <taxon>Bacteria</taxon>
        <taxon>Pseudomonadati</taxon>
        <taxon>Pseudomonadota</taxon>
        <taxon>Alphaproteobacteria</taxon>
        <taxon>Sphingomonadales</taxon>
        <taxon>Sphingomonadaceae</taxon>
        <taxon>Sphingomonas</taxon>
    </lineage>
</organism>
<dbReference type="RefSeq" id="WP_093333706.1">
    <property type="nucleotide sequence ID" value="NZ_FOXP01000008.1"/>
</dbReference>
<gene>
    <name evidence="1" type="ORF">SAMN04488241_10867</name>
</gene>
<dbReference type="EMBL" id="FOXP01000008">
    <property type="protein sequence ID" value="SFP82907.1"/>
    <property type="molecule type" value="Genomic_DNA"/>
</dbReference>
<dbReference type="OrthoDB" id="8445115at2"/>
<evidence type="ECO:0000313" key="1">
    <source>
        <dbReference type="EMBL" id="SFP82907.1"/>
    </source>
</evidence>
<dbReference type="STRING" id="634430.SAMN04488241_10867"/>